<sequence>MILAQEIEKLHEAHEVIMTRVKNRIAELSQQATDTCLADLEDAQKGPFAEAEKEIEALKASIASAKQLEQRVMQLEGLYQITQELRRSVAKIEAQSRAKGLV</sequence>
<evidence type="ECO:0000256" key="1">
    <source>
        <dbReference type="SAM" id="Coils"/>
    </source>
</evidence>
<feature type="coiled-coil region" evidence="1">
    <location>
        <begin position="48"/>
        <end position="85"/>
    </location>
</feature>
<evidence type="ECO:0000313" key="2">
    <source>
        <dbReference type="EMBL" id="PRT53250.1"/>
    </source>
</evidence>
<reference evidence="2 3" key="1">
    <citation type="submission" date="2017-04" db="EMBL/GenBank/DDBJ databases">
        <title>Genome sequencing of [Candida] sorbophila.</title>
        <authorList>
            <person name="Ahn J.O."/>
        </authorList>
    </citation>
    <scope>NUCLEOTIDE SEQUENCE [LARGE SCALE GENOMIC DNA]</scope>
    <source>
        <strain evidence="2 3">DS02</strain>
    </source>
</reference>
<dbReference type="GeneID" id="36514619"/>
<organism evidence="2 3">
    <name type="scientific">Wickerhamiella sorbophila</name>
    <dbReference type="NCBI Taxonomy" id="45607"/>
    <lineage>
        <taxon>Eukaryota</taxon>
        <taxon>Fungi</taxon>
        <taxon>Dikarya</taxon>
        <taxon>Ascomycota</taxon>
        <taxon>Saccharomycotina</taxon>
        <taxon>Dipodascomycetes</taxon>
        <taxon>Dipodascales</taxon>
        <taxon>Trichomonascaceae</taxon>
        <taxon>Wickerhamiella</taxon>
    </lineage>
</organism>
<dbReference type="RefSeq" id="XP_024663196.1">
    <property type="nucleotide sequence ID" value="XM_024807428.1"/>
</dbReference>
<dbReference type="Proteomes" id="UP000238350">
    <property type="component" value="Unassembled WGS sequence"/>
</dbReference>
<accession>A0A2T0FE55</accession>
<evidence type="ECO:0000313" key="3">
    <source>
        <dbReference type="Proteomes" id="UP000238350"/>
    </source>
</evidence>
<dbReference type="EMBL" id="NDIQ01000001">
    <property type="protein sequence ID" value="PRT53250.1"/>
    <property type="molecule type" value="Genomic_DNA"/>
</dbReference>
<comment type="caution">
    <text evidence="2">The sequence shown here is derived from an EMBL/GenBank/DDBJ whole genome shotgun (WGS) entry which is preliminary data.</text>
</comment>
<keyword evidence="1" id="KW-0175">Coiled coil</keyword>
<name>A0A2T0FE55_9ASCO</name>
<protein>
    <submittedName>
        <fullName evidence="2">Uncharacterized protein</fullName>
    </submittedName>
</protein>
<dbReference type="AlphaFoldDB" id="A0A2T0FE55"/>
<proteinExistence type="predicted"/>
<keyword evidence="3" id="KW-1185">Reference proteome</keyword>
<gene>
    <name evidence="2" type="ORF">B9G98_00870</name>
</gene>